<dbReference type="PANTHER" id="PTHR22603">
    <property type="entry name" value="CHOLINE/ETHANOALAMINE KINASE"/>
    <property type="match status" value="1"/>
</dbReference>
<dbReference type="EC" id="2.7.1.82" evidence="5"/>
<dbReference type="OrthoDB" id="10267235at2759"/>
<dbReference type="EMBL" id="CAJNRD030001114">
    <property type="protein sequence ID" value="CAG5074370.1"/>
    <property type="molecule type" value="Genomic_DNA"/>
</dbReference>
<evidence type="ECO:0000256" key="5">
    <source>
        <dbReference type="ARBA" id="ARBA00038874"/>
    </source>
</evidence>
<dbReference type="Proteomes" id="UP000786811">
    <property type="component" value="Unassembled WGS sequence"/>
</dbReference>
<evidence type="ECO:0000256" key="4">
    <source>
        <dbReference type="ARBA" id="ARBA00038211"/>
    </source>
</evidence>
<keyword evidence="6" id="KW-0808">Transferase</keyword>
<dbReference type="GO" id="GO:0005737">
    <property type="term" value="C:cytoplasm"/>
    <property type="evidence" value="ECO:0007669"/>
    <property type="project" value="TreeGrafter"/>
</dbReference>
<dbReference type="Gene3D" id="3.90.1200.10">
    <property type="match status" value="1"/>
</dbReference>
<proteinExistence type="inferred from homology"/>
<evidence type="ECO:0000313" key="7">
    <source>
        <dbReference type="Proteomes" id="UP000786811"/>
    </source>
</evidence>
<accession>A0A8J2H3F3</accession>
<dbReference type="Pfam" id="PF01633">
    <property type="entry name" value="Choline_kinase"/>
    <property type="match status" value="1"/>
</dbReference>
<dbReference type="CDD" id="cd05157">
    <property type="entry name" value="ETNK_euk"/>
    <property type="match status" value="1"/>
</dbReference>
<organism evidence="6 7">
    <name type="scientific">Cotesia congregata</name>
    <name type="common">Parasitoid wasp</name>
    <name type="synonym">Apanteles congregatus</name>
    <dbReference type="NCBI Taxonomy" id="51543"/>
    <lineage>
        <taxon>Eukaryota</taxon>
        <taxon>Metazoa</taxon>
        <taxon>Ecdysozoa</taxon>
        <taxon>Arthropoda</taxon>
        <taxon>Hexapoda</taxon>
        <taxon>Insecta</taxon>
        <taxon>Pterygota</taxon>
        <taxon>Neoptera</taxon>
        <taxon>Endopterygota</taxon>
        <taxon>Hymenoptera</taxon>
        <taxon>Apocrita</taxon>
        <taxon>Ichneumonoidea</taxon>
        <taxon>Braconidae</taxon>
        <taxon>Microgastrinae</taxon>
        <taxon>Cotesia</taxon>
    </lineage>
</organism>
<comment type="caution">
    <text evidence="6">The sequence shown here is derived from an EMBL/GenBank/DDBJ whole genome shotgun (WGS) entry which is preliminary data.</text>
</comment>
<name>A0A8J2H3F3_COTCN</name>
<dbReference type="GO" id="GO:0004305">
    <property type="term" value="F:ethanolamine kinase activity"/>
    <property type="evidence" value="ECO:0007669"/>
    <property type="project" value="UniProtKB-EC"/>
</dbReference>
<gene>
    <name evidence="6" type="ORF">HICCMSTLAB_LOCUS1043</name>
</gene>
<dbReference type="SUPFAM" id="SSF56112">
    <property type="entry name" value="Protein kinase-like (PK-like)"/>
    <property type="match status" value="1"/>
</dbReference>
<dbReference type="PANTHER" id="PTHR22603:SF66">
    <property type="entry name" value="ETHANOLAMINE KINASE"/>
    <property type="match status" value="1"/>
</dbReference>
<evidence type="ECO:0000256" key="3">
    <source>
        <dbReference type="ARBA" id="ARBA00037883"/>
    </source>
</evidence>
<keyword evidence="1" id="KW-0594">Phospholipid biosynthesis</keyword>
<comment type="similarity">
    <text evidence="4">Belongs to the choline/ethanolamine kinase family.</text>
</comment>
<sequence>MDKKKEVHIDIKIDENDYQDDIKIIVDILRPEWPKGQLQFKIFTNGITNKLIGIYYSGHYSEMLLIRIYGNKTDLLIDRKDEVRNIRVLNKAGYTHSLYATFNNGLVYEFINGEVLTPETVINPEIYWLVAKRLAQMHLLDPREYCPGINWGNAHRESIIWNKTEKFIDVTFIDFEYTGFNYQAFDIANHFAEFVGVENVDYDRYPDEAFQRSWLKIYLQAFNKSSSVSEEQVTKLFKQIKKFNLLTHFFWGCWALIQSQHSTIDFDFLEYAAMRFNEFFKCKNSNNDSSELTTQL</sequence>
<evidence type="ECO:0000313" key="6">
    <source>
        <dbReference type="EMBL" id="CAG5074370.1"/>
    </source>
</evidence>
<keyword evidence="7" id="KW-1185">Reference proteome</keyword>
<comment type="pathway">
    <text evidence="3">Phospholipid metabolism; phosphatidylethanolamine biosynthesis; phosphatidylethanolamine from ethanolamine: step 1/3.</text>
</comment>
<keyword evidence="1" id="KW-0444">Lipid biosynthesis</keyword>
<dbReference type="GO" id="GO:0006646">
    <property type="term" value="P:phosphatidylethanolamine biosynthetic process"/>
    <property type="evidence" value="ECO:0007669"/>
    <property type="project" value="TreeGrafter"/>
</dbReference>
<reference evidence="6" key="1">
    <citation type="submission" date="2021-04" db="EMBL/GenBank/DDBJ databases">
        <authorList>
            <person name="Chebbi M.A.C M."/>
        </authorList>
    </citation>
    <scope>NUCLEOTIDE SEQUENCE</scope>
</reference>
<dbReference type="InterPro" id="IPR011009">
    <property type="entry name" value="Kinase-like_dom_sf"/>
</dbReference>
<dbReference type="AlphaFoldDB" id="A0A8J2H3F3"/>
<dbReference type="Gene3D" id="3.30.200.20">
    <property type="entry name" value="Phosphorylase Kinase, domain 1"/>
    <property type="match status" value="1"/>
</dbReference>
<keyword evidence="2" id="KW-1208">Phospholipid metabolism</keyword>
<protein>
    <recommendedName>
        <fullName evidence="5">ethanolamine kinase</fullName>
        <ecNumber evidence="5">2.7.1.82</ecNumber>
    </recommendedName>
</protein>
<keyword evidence="1" id="KW-0443">Lipid metabolism</keyword>
<evidence type="ECO:0000256" key="2">
    <source>
        <dbReference type="ARBA" id="ARBA00023264"/>
    </source>
</evidence>
<evidence type="ECO:0000256" key="1">
    <source>
        <dbReference type="ARBA" id="ARBA00023209"/>
    </source>
</evidence>
<keyword evidence="6" id="KW-0418">Kinase</keyword>